<evidence type="ECO:0000313" key="3">
    <source>
        <dbReference type="EMBL" id="SFD48167.1"/>
    </source>
</evidence>
<dbReference type="AlphaFoldDB" id="A0A1I1SNZ3"/>
<protein>
    <submittedName>
        <fullName evidence="3">Histidine kinase</fullName>
    </submittedName>
</protein>
<gene>
    <name evidence="3" type="ORF">SAMN05216297_108148</name>
</gene>
<dbReference type="STRING" id="739143.SAMN05216297_108148"/>
<feature type="transmembrane region" description="Helical" evidence="1">
    <location>
        <begin position="58"/>
        <end position="76"/>
    </location>
</feature>
<keyword evidence="1" id="KW-0812">Transmembrane</keyword>
<dbReference type="OrthoDB" id="9809908at2"/>
<dbReference type="EMBL" id="FOMH01000008">
    <property type="protein sequence ID" value="SFD48167.1"/>
    <property type="molecule type" value="Genomic_DNA"/>
</dbReference>
<reference evidence="4" key="1">
    <citation type="submission" date="2016-10" db="EMBL/GenBank/DDBJ databases">
        <authorList>
            <person name="Varghese N."/>
            <person name="Submissions S."/>
        </authorList>
    </citation>
    <scope>NUCLEOTIDE SEQUENCE [LARGE SCALE GENOMIC DNA]</scope>
    <source>
        <strain evidence="4">CGMCC 1.10370</strain>
    </source>
</reference>
<proteinExistence type="predicted"/>
<organism evidence="3 4">
    <name type="scientific">Flavobacterium phragmitis</name>
    <dbReference type="NCBI Taxonomy" id="739143"/>
    <lineage>
        <taxon>Bacteria</taxon>
        <taxon>Pseudomonadati</taxon>
        <taxon>Bacteroidota</taxon>
        <taxon>Flavobacteriia</taxon>
        <taxon>Flavobacteriales</taxon>
        <taxon>Flavobacteriaceae</taxon>
        <taxon>Flavobacterium</taxon>
    </lineage>
</organism>
<feature type="transmembrane region" description="Helical" evidence="1">
    <location>
        <begin position="137"/>
        <end position="156"/>
    </location>
</feature>
<keyword evidence="3" id="KW-0808">Transferase</keyword>
<dbReference type="GO" id="GO:0016020">
    <property type="term" value="C:membrane"/>
    <property type="evidence" value="ECO:0007669"/>
    <property type="project" value="InterPro"/>
</dbReference>
<dbReference type="Proteomes" id="UP000199672">
    <property type="component" value="Unassembled WGS sequence"/>
</dbReference>
<keyword evidence="1" id="KW-1133">Transmembrane helix</keyword>
<evidence type="ECO:0000313" key="4">
    <source>
        <dbReference type="Proteomes" id="UP000199672"/>
    </source>
</evidence>
<sequence length="367" mass="42831">MGRQKQNKKSGKNFFYKYYRVIVIPAVFLVYLSSYYFLNPYRNFEEETLLDLDQTFDIFIILLYCAILTELTLFVGRKLNNYISWEQNPFFRAIAQFICLIAGNILLNYFFSCLWDYLYPCTALEENDLVTIWQSKIMAAIISLFISAIHTGIFLLNRWRLNSIETAELKIKASELQEAVTRSKLESLKMQLDPHFVFNNFSTLTELIYEDQKEAASFLENITRVYRYMISNSNKDTITVKEEIEFLNAYFYLLKKRLGDKIDLKIDIEPSCQALHLPPLTLQLLVENAVKHNMATLANPLTITVFCDSKDIIVRNNLQRTAGKSLVSTGIGNKNIEFRYKILSERMPVFKEANGYYEVRLPLIEVL</sequence>
<feature type="transmembrane region" description="Helical" evidence="1">
    <location>
        <begin position="21"/>
        <end position="38"/>
    </location>
</feature>
<evidence type="ECO:0000259" key="2">
    <source>
        <dbReference type="Pfam" id="PF06580"/>
    </source>
</evidence>
<dbReference type="Pfam" id="PF06580">
    <property type="entry name" value="His_kinase"/>
    <property type="match status" value="1"/>
</dbReference>
<dbReference type="GO" id="GO:0000155">
    <property type="term" value="F:phosphorelay sensor kinase activity"/>
    <property type="evidence" value="ECO:0007669"/>
    <property type="project" value="InterPro"/>
</dbReference>
<keyword evidence="1" id="KW-0472">Membrane</keyword>
<dbReference type="InterPro" id="IPR010559">
    <property type="entry name" value="Sig_transdc_His_kin_internal"/>
</dbReference>
<dbReference type="RefSeq" id="WP_091495190.1">
    <property type="nucleotide sequence ID" value="NZ_FOMH01000008.1"/>
</dbReference>
<dbReference type="PANTHER" id="PTHR34220:SF7">
    <property type="entry name" value="SENSOR HISTIDINE KINASE YPDA"/>
    <property type="match status" value="1"/>
</dbReference>
<dbReference type="InterPro" id="IPR050640">
    <property type="entry name" value="Bact_2-comp_sensor_kinase"/>
</dbReference>
<dbReference type="PANTHER" id="PTHR34220">
    <property type="entry name" value="SENSOR HISTIDINE KINASE YPDA"/>
    <property type="match status" value="1"/>
</dbReference>
<keyword evidence="3" id="KW-0418">Kinase</keyword>
<evidence type="ECO:0000256" key="1">
    <source>
        <dbReference type="SAM" id="Phobius"/>
    </source>
</evidence>
<keyword evidence="4" id="KW-1185">Reference proteome</keyword>
<accession>A0A1I1SNZ3</accession>
<name>A0A1I1SNZ3_9FLAO</name>
<feature type="domain" description="Signal transduction histidine kinase internal region" evidence="2">
    <location>
        <begin position="184"/>
        <end position="262"/>
    </location>
</feature>
<feature type="transmembrane region" description="Helical" evidence="1">
    <location>
        <begin position="97"/>
        <end position="117"/>
    </location>
</feature>